<dbReference type="AlphaFoldDB" id="W0V1P8"/>
<proteinExistence type="predicted"/>
<dbReference type="GO" id="GO:0050129">
    <property type="term" value="F:N-formylglutamate deformylase activity"/>
    <property type="evidence" value="ECO:0007669"/>
    <property type="project" value="UniProtKB-EC"/>
</dbReference>
<dbReference type="eggNOG" id="COG3741">
    <property type="taxonomic scope" value="Bacteria"/>
</dbReference>
<dbReference type="SUPFAM" id="SSF53187">
    <property type="entry name" value="Zn-dependent exopeptidases"/>
    <property type="match status" value="1"/>
</dbReference>
<dbReference type="InterPro" id="IPR007709">
    <property type="entry name" value="N-FG_amidohydro"/>
</dbReference>
<dbReference type="EC" id="3.5.1.68" evidence="1"/>
<evidence type="ECO:0000313" key="1">
    <source>
        <dbReference type="EMBL" id="CDG81263.1"/>
    </source>
</evidence>
<dbReference type="InterPro" id="IPR010247">
    <property type="entry name" value="HutG_amidohyd"/>
</dbReference>
<dbReference type="HOGENOM" id="CLU_069318_0_0_4"/>
<dbReference type="Gene3D" id="3.40.630.40">
    <property type="entry name" value="Zn-dependent exopeptidases"/>
    <property type="match status" value="1"/>
</dbReference>
<dbReference type="Proteomes" id="UP000027604">
    <property type="component" value="Chromosome I"/>
</dbReference>
<dbReference type="Pfam" id="PF05013">
    <property type="entry name" value="FGase"/>
    <property type="match status" value="1"/>
</dbReference>
<keyword evidence="2" id="KW-1185">Reference proteome</keyword>
<sequence length="283" mass="31502">MRRCTLEKKRQKPGDITMDFRFTQGCIPLLVSMPHVGTDIPDDIAARMTSQALLKADTDWHLVALHEFLAGMGASTLSARWSRYAIDLNRPRENTNLYPGQDTTGLCPVDTFHREPLYQPGQAPDEAEVQRRLALYWQPYHQQLRAELDRMLAIHGRVVLWDAHSIASVVPRFFDGKLPDLNFGTADGASCAPGLQQAVTGMALAQQRLTVAVNGRFKGGHITRHYGQPSSNVHAIQLEMCQSLYMDETAPFAYRPDLAAQVQGLLRRMMQAAADWAVAGGHP</sequence>
<protein>
    <submittedName>
        <fullName evidence="1">N-formylglutamate deformylase</fullName>
        <ecNumber evidence="1">3.5.1.68</ecNumber>
    </submittedName>
</protein>
<dbReference type="EMBL" id="HG322949">
    <property type="protein sequence ID" value="CDG81263.1"/>
    <property type="molecule type" value="Genomic_DNA"/>
</dbReference>
<reference evidence="1 2" key="1">
    <citation type="journal article" date="2015" name="Genome Announc.">
        <title>Genome Sequence of Mushroom Soft-Rot Pathogen Janthinobacterium agaricidamnosum.</title>
        <authorList>
            <person name="Graupner K."/>
            <person name="Lackner G."/>
            <person name="Hertweck C."/>
        </authorList>
    </citation>
    <scope>NUCLEOTIDE SEQUENCE [LARGE SCALE GENOMIC DNA]</scope>
    <source>
        <strain evidence="2">NBRC 102515 / DSM 9628</strain>
    </source>
</reference>
<dbReference type="PATRIC" id="fig|1349767.4.peg.2317"/>
<accession>W0V1P8</accession>
<gene>
    <name evidence="1" type="primary">hutG</name>
    <name evidence="1" type="ORF">GJA_604</name>
</gene>
<dbReference type="STRING" id="1349767.GJA_604"/>
<evidence type="ECO:0000313" key="2">
    <source>
        <dbReference type="Proteomes" id="UP000027604"/>
    </source>
</evidence>
<dbReference type="KEGG" id="jag:GJA_604"/>
<name>W0V1P8_9BURK</name>
<dbReference type="NCBIfam" id="TIGR02017">
    <property type="entry name" value="hutG_amidohyd"/>
    <property type="match status" value="1"/>
</dbReference>
<organism evidence="1 2">
    <name type="scientific">Janthinobacterium agaricidamnosum NBRC 102515 = DSM 9628</name>
    <dbReference type="NCBI Taxonomy" id="1349767"/>
    <lineage>
        <taxon>Bacteria</taxon>
        <taxon>Pseudomonadati</taxon>
        <taxon>Pseudomonadota</taxon>
        <taxon>Betaproteobacteria</taxon>
        <taxon>Burkholderiales</taxon>
        <taxon>Oxalobacteraceae</taxon>
        <taxon>Janthinobacterium</taxon>
    </lineage>
</organism>
<keyword evidence="1" id="KW-0378">Hydrolase</keyword>